<evidence type="ECO:0000256" key="1">
    <source>
        <dbReference type="SAM" id="MobiDB-lite"/>
    </source>
</evidence>
<dbReference type="AlphaFoldDB" id="A0A6J4V7Q6"/>
<accession>A0A6J4V7Q6</accession>
<reference evidence="2" key="1">
    <citation type="submission" date="2020-02" db="EMBL/GenBank/DDBJ databases">
        <authorList>
            <person name="Meier V. D."/>
        </authorList>
    </citation>
    <scope>NUCLEOTIDE SEQUENCE</scope>
    <source>
        <strain evidence="2">AVDCRST_MAG87</strain>
    </source>
</reference>
<proteinExistence type="predicted"/>
<feature type="region of interest" description="Disordered" evidence="1">
    <location>
        <begin position="46"/>
        <end position="71"/>
    </location>
</feature>
<evidence type="ECO:0000313" key="2">
    <source>
        <dbReference type="EMBL" id="CAA9571628.1"/>
    </source>
</evidence>
<protein>
    <submittedName>
        <fullName evidence="2">Uncharacterized protein</fullName>
    </submittedName>
</protein>
<sequence>MPDHGVHPEGGADIAWQREVFPPARGQFPTKPGDGFDVAVDAGEAAAAGREGAGRGLAQPAPGAGHERGFPGKVHVVRHDVPPFTPFHPDSP</sequence>
<name>A0A6J4V7Q6_9BACT</name>
<organism evidence="2">
    <name type="scientific">uncultured Thermomicrobiales bacterium</name>
    <dbReference type="NCBI Taxonomy" id="1645740"/>
    <lineage>
        <taxon>Bacteria</taxon>
        <taxon>Pseudomonadati</taxon>
        <taxon>Thermomicrobiota</taxon>
        <taxon>Thermomicrobia</taxon>
        <taxon>Thermomicrobiales</taxon>
        <taxon>environmental samples</taxon>
    </lineage>
</organism>
<gene>
    <name evidence="2" type="ORF">AVDCRST_MAG87-2473</name>
</gene>
<dbReference type="EMBL" id="CADCWJ010000544">
    <property type="protein sequence ID" value="CAA9571628.1"/>
    <property type="molecule type" value="Genomic_DNA"/>
</dbReference>